<dbReference type="AlphaFoldDB" id="A0A6L6VI00"/>
<sequence>MWKAKQKQLAVEQINGHIAKPHPLIVGRAPQNTEMLFTPAELYRAMAQCSSRAKMDQRAARAQVQMCRHLIARHVDDKNNRFALLESARTLKDDVGKAMTGLVGDGIAYLHMVRDGYRWVDHFENHIVHGKPPTTRSPDYVFGRSEDLFVALAESKATKGASRAAFTKTVRDGYKEQVEPYLGRKVGSWVASHGYAVGSWMKSVKKAEIFIDHTASPSPSTVQAGDRFDRSDPRGVRFGSYCGVLTLLFGPDIGEAARARSWIPSEQNFTTVEWLGRTWMVGEDADWEPLVITPPEHLIFTPGTVRIMNGMALDLEIAQRVFAAIEDGDEALDPLGDLPEFPVDLIETAKRSGGAIFPDGFAVLGRDEDLSHYSQISIKPPAQSALALVESGFAAEAVVAEEIRRIETQSRSGSEVDVVEDNHALLYLTQE</sequence>
<dbReference type="RefSeq" id="WP_156615469.1">
    <property type="nucleotide sequence ID" value="NZ_WPHR01000016.1"/>
</dbReference>
<gene>
    <name evidence="1" type="ORF">GOZ90_17440</name>
</gene>
<reference evidence="1 2" key="1">
    <citation type="submission" date="2019-12" db="EMBL/GenBank/DDBJ databases">
        <title>Whole-genome sequencing of Allorhizobium vitis.</title>
        <authorList>
            <person name="Gan H.M."/>
            <person name="Szegedi E."/>
            <person name="Burr T."/>
            <person name="Savka M.A."/>
        </authorList>
    </citation>
    <scope>NUCLEOTIDE SEQUENCE [LARGE SCALE GENOMIC DNA]</scope>
    <source>
        <strain evidence="1 2">CG516</strain>
    </source>
</reference>
<accession>A0A6L6VI00</accession>
<dbReference type="Proteomes" id="UP000477951">
    <property type="component" value="Unassembled WGS sequence"/>
</dbReference>
<dbReference type="EMBL" id="WPHR01000016">
    <property type="protein sequence ID" value="MUZ74475.1"/>
    <property type="molecule type" value="Genomic_DNA"/>
</dbReference>
<evidence type="ECO:0000313" key="2">
    <source>
        <dbReference type="Proteomes" id="UP000477951"/>
    </source>
</evidence>
<proteinExistence type="predicted"/>
<organism evidence="1 2">
    <name type="scientific">Agrobacterium vitis</name>
    <name type="common">Rhizobium vitis</name>
    <dbReference type="NCBI Taxonomy" id="373"/>
    <lineage>
        <taxon>Bacteria</taxon>
        <taxon>Pseudomonadati</taxon>
        <taxon>Pseudomonadota</taxon>
        <taxon>Alphaproteobacteria</taxon>
        <taxon>Hyphomicrobiales</taxon>
        <taxon>Rhizobiaceae</taxon>
        <taxon>Rhizobium/Agrobacterium group</taxon>
        <taxon>Agrobacterium</taxon>
    </lineage>
</organism>
<name>A0A6L6VI00_AGRVI</name>
<comment type="caution">
    <text evidence="1">The sequence shown here is derived from an EMBL/GenBank/DDBJ whole genome shotgun (WGS) entry which is preliminary data.</text>
</comment>
<evidence type="ECO:0000313" key="1">
    <source>
        <dbReference type="EMBL" id="MUZ74475.1"/>
    </source>
</evidence>
<protein>
    <submittedName>
        <fullName evidence="1">Uncharacterized protein</fullName>
    </submittedName>
</protein>